<feature type="chain" id="PRO_5011709312" evidence="2">
    <location>
        <begin position="35"/>
        <end position="114"/>
    </location>
</feature>
<organism evidence="3 4">
    <name type="scientific">Lentzea xinjiangensis</name>
    <dbReference type="NCBI Taxonomy" id="402600"/>
    <lineage>
        <taxon>Bacteria</taxon>
        <taxon>Bacillati</taxon>
        <taxon>Actinomycetota</taxon>
        <taxon>Actinomycetes</taxon>
        <taxon>Pseudonocardiales</taxon>
        <taxon>Pseudonocardiaceae</taxon>
        <taxon>Lentzea</taxon>
    </lineage>
</organism>
<proteinExistence type="predicted"/>
<reference evidence="4" key="1">
    <citation type="submission" date="2016-10" db="EMBL/GenBank/DDBJ databases">
        <authorList>
            <person name="Varghese N."/>
            <person name="Submissions S."/>
        </authorList>
    </citation>
    <scope>NUCLEOTIDE SEQUENCE [LARGE SCALE GENOMIC DNA]</scope>
    <source>
        <strain evidence="4">CGMCC 4.3525</strain>
    </source>
</reference>
<feature type="compositionally biased region" description="Basic and acidic residues" evidence="1">
    <location>
        <begin position="90"/>
        <end position="101"/>
    </location>
</feature>
<keyword evidence="4" id="KW-1185">Reference proteome</keyword>
<feature type="compositionally biased region" description="Low complexity" evidence="1">
    <location>
        <begin position="48"/>
        <end position="62"/>
    </location>
</feature>
<gene>
    <name evidence="3" type="ORF">SAMN05216188_102879</name>
</gene>
<evidence type="ECO:0000256" key="1">
    <source>
        <dbReference type="SAM" id="MobiDB-lite"/>
    </source>
</evidence>
<evidence type="ECO:0000313" key="4">
    <source>
        <dbReference type="Proteomes" id="UP000199352"/>
    </source>
</evidence>
<sequence>MKKGTDLSRAMLYSVSGGVLAAAFGLLGATQAEAEPRNTAGTPNSAPAKKAGSANNGSSANAAERRQVQADKQKASKKVSKSHSSSANAAERRQQKADGKKSGRANSGSSANAA</sequence>
<evidence type="ECO:0000313" key="3">
    <source>
        <dbReference type="EMBL" id="SEQ35636.1"/>
    </source>
</evidence>
<dbReference type="Proteomes" id="UP000199352">
    <property type="component" value="Unassembled WGS sequence"/>
</dbReference>
<protein>
    <submittedName>
        <fullName evidence="3">Uncharacterized protein</fullName>
    </submittedName>
</protein>
<feature type="signal peptide" evidence="2">
    <location>
        <begin position="1"/>
        <end position="34"/>
    </location>
</feature>
<evidence type="ECO:0000256" key="2">
    <source>
        <dbReference type="SAM" id="SignalP"/>
    </source>
</evidence>
<feature type="compositionally biased region" description="Low complexity" evidence="1">
    <location>
        <begin position="104"/>
        <end position="114"/>
    </location>
</feature>
<feature type="region of interest" description="Disordered" evidence="1">
    <location>
        <begin position="34"/>
        <end position="114"/>
    </location>
</feature>
<feature type="non-terminal residue" evidence="3">
    <location>
        <position position="114"/>
    </location>
</feature>
<name>A0A1H9FCI1_9PSEU</name>
<keyword evidence="2" id="KW-0732">Signal</keyword>
<dbReference type="AlphaFoldDB" id="A0A1H9FCI1"/>
<feature type="compositionally biased region" description="Basic and acidic residues" evidence="1">
    <location>
        <begin position="63"/>
        <end position="74"/>
    </location>
</feature>
<dbReference type="EMBL" id="FOFR01000002">
    <property type="protein sequence ID" value="SEQ35636.1"/>
    <property type="molecule type" value="Genomic_DNA"/>
</dbReference>
<accession>A0A1H9FCI1</accession>